<dbReference type="GO" id="GO:0005525">
    <property type="term" value="F:GTP binding"/>
    <property type="evidence" value="ECO:0007669"/>
    <property type="project" value="UniProtKB-KW"/>
</dbReference>
<comment type="catalytic activity">
    <reaction evidence="12">
        <text>GTP + 4 H2O = 2,5-diamino-6-hydroxy-4-(5-phosphoribosylamino)-pyrimidine + formate + 2 phosphate + 3 H(+)</text>
        <dbReference type="Rhea" id="RHEA:23704"/>
        <dbReference type="ChEBI" id="CHEBI:15377"/>
        <dbReference type="ChEBI" id="CHEBI:15378"/>
        <dbReference type="ChEBI" id="CHEBI:15740"/>
        <dbReference type="ChEBI" id="CHEBI:37565"/>
        <dbReference type="ChEBI" id="CHEBI:43474"/>
        <dbReference type="ChEBI" id="CHEBI:58614"/>
        <dbReference type="EC" id="3.5.4.25"/>
    </reaction>
</comment>
<dbReference type="InterPro" id="IPR000926">
    <property type="entry name" value="RibA"/>
</dbReference>
<evidence type="ECO:0000256" key="8">
    <source>
        <dbReference type="ARBA" id="ARBA00022741"/>
    </source>
</evidence>
<dbReference type="NCBIfam" id="NF001591">
    <property type="entry name" value="PRK00393.1"/>
    <property type="match status" value="1"/>
</dbReference>
<evidence type="ECO:0000256" key="10">
    <source>
        <dbReference type="ARBA" id="ARBA00022833"/>
    </source>
</evidence>
<evidence type="ECO:0000256" key="3">
    <source>
        <dbReference type="ARBA" id="ARBA00004904"/>
    </source>
</evidence>
<accession>A0AAP0L3R4</accession>
<dbReference type="EMBL" id="JBBNAF010000002">
    <property type="protein sequence ID" value="KAK9163903.1"/>
    <property type="molecule type" value="Genomic_DNA"/>
</dbReference>
<dbReference type="InterPro" id="IPR036144">
    <property type="entry name" value="RibA-like_sf"/>
</dbReference>
<comment type="pathway">
    <text evidence="2">Cofactor biosynthesis; riboflavin biosynthesis; 5-amino-6-(D-ribitylamino)uracil from GTP: step 1/4.</text>
</comment>
<dbReference type="GO" id="GO:0003935">
    <property type="term" value="F:GTP cyclohydrolase II activity"/>
    <property type="evidence" value="ECO:0007669"/>
    <property type="project" value="UniProtKB-EC"/>
</dbReference>
<sequence>MAATNLSCSAAAAMATSRSQELRCLKWINGLQSGNPFTPNRNTFDFPVITTNRRSFGLCCTPDGRIRAAVVSGEGDLLCYQNGNKVAGQAASVDEWKKPSGGVELQSDAIAFATLSAEVTPKTDDFFVDDDEDECDLDCPTEGFASISAAIEDIRLGKMVIVVDDEDRENEGDLIMAASLATPEAMAYIVKHGTGIVCVSMKEEDLERLELPLMVTHKENEEKLRTAFTVTVPEDFNRPGHIFPLKYRVGGVLKRAGHTEASVDLALLAGLDPVAVLCEIVDDDGSMARLPRLREFAQRENLKIISIADLIRYRRKRDKLVERSAAAPIPTTWGPFKAYCYKSVLDGIEHIAMVHGDIGDGQDILVRVHSECLTGDIFGSARCDCGNQLALAMKQIESAGRGVLVYLRGHEGRGIGLGHKLHAYNLQDDGRDTVEANESWDCLLIQGNTESVLRSWCPHDEVDDKQPCKVHWSQGYGLSVVGRVPLLSLITKENKRYLETKRTKMGHVYGPGYNGNLTALASGNGAAVENPSHDTSKA</sequence>
<evidence type="ECO:0000256" key="1">
    <source>
        <dbReference type="ARBA" id="ARBA00001947"/>
    </source>
</evidence>
<dbReference type="Gene3D" id="3.40.50.10990">
    <property type="entry name" value="GTP cyclohydrolase II"/>
    <property type="match status" value="1"/>
</dbReference>
<dbReference type="PANTHER" id="PTHR21327">
    <property type="entry name" value="GTP CYCLOHYDROLASE II-RELATED"/>
    <property type="match status" value="1"/>
</dbReference>
<keyword evidence="11" id="KW-0342">GTP-binding</keyword>
<keyword evidence="9" id="KW-0378">Hydrolase</keyword>
<dbReference type="AlphaFoldDB" id="A0AAP0L3R4"/>
<dbReference type="GO" id="GO:0009231">
    <property type="term" value="P:riboflavin biosynthetic process"/>
    <property type="evidence" value="ECO:0007669"/>
    <property type="project" value="UniProtKB-KW"/>
</dbReference>
<evidence type="ECO:0000256" key="4">
    <source>
        <dbReference type="ARBA" id="ARBA00005520"/>
    </source>
</evidence>
<name>A0AAP0L3R4_9MAGN</name>
<comment type="similarity">
    <text evidence="4">In the N-terminal section; belongs to the DHBP synthase family.</text>
</comment>
<keyword evidence="10" id="KW-0862">Zinc</keyword>
<keyword evidence="8" id="KW-0547">Nucleotide-binding</keyword>
<dbReference type="SUPFAM" id="SSF142695">
    <property type="entry name" value="RibA-like"/>
    <property type="match status" value="1"/>
</dbReference>
<organism evidence="14 15">
    <name type="scientific">Stephania yunnanensis</name>
    <dbReference type="NCBI Taxonomy" id="152371"/>
    <lineage>
        <taxon>Eukaryota</taxon>
        <taxon>Viridiplantae</taxon>
        <taxon>Streptophyta</taxon>
        <taxon>Embryophyta</taxon>
        <taxon>Tracheophyta</taxon>
        <taxon>Spermatophyta</taxon>
        <taxon>Magnoliopsida</taxon>
        <taxon>Ranunculales</taxon>
        <taxon>Menispermaceae</taxon>
        <taxon>Menispermoideae</taxon>
        <taxon>Cissampelideae</taxon>
        <taxon>Stephania</taxon>
    </lineage>
</organism>
<protein>
    <recommendedName>
        <fullName evidence="13">GTP cyclohydrolase II domain-containing protein</fullName>
    </recommendedName>
</protein>
<dbReference type="GO" id="GO:0009507">
    <property type="term" value="C:chloroplast"/>
    <property type="evidence" value="ECO:0007669"/>
    <property type="project" value="TreeGrafter"/>
</dbReference>
<gene>
    <name evidence="14" type="ORF">Syun_004805</name>
</gene>
<evidence type="ECO:0000256" key="2">
    <source>
        <dbReference type="ARBA" id="ARBA00004853"/>
    </source>
</evidence>
<evidence type="ECO:0000256" key="7">
    <source>
        <dbReference type="ARBA" id="ARBA00022723"/>
    </source>
</evidence>
<evidence type="ECO:0000256" key="12">
    <source>
        <dbReference type="ARBA" id="ARBA00049295"/>
    </source>
</evidence>
<comment type="caution">
    <text evidence="14">The sequence shown here is derived from an EMBL/GenBank/DDBJ whole genome shotgun (WGS) entry which is preliminary data.</text>
</comment>
<keyword evidence="7" id="KW-0479">Metal-binding</keyword>
<dbReference type="Proteomes" id="UP001420932">
    <property type="component" value="Unassembled WGS sequence"/>
</dbReference>
<dbReference type="InterPro" id="IPR032677">
    <property type="entry name" value="GTP_cyclohydro_II"/>
</dbReference>
<evidence type="ECO:0000313" key="15">
    <source>
        <dbReference type="Proteomes" id="UP001420932"/>
    </source>
</evidence>
<evidence type="ECO:0000256" key="11">
    <source>
        <dbReference type="ARBA" id="ARBA00023134"/>
    </source>
</evidence>
<evidence type="ECO:0000259" key="13">
    <source>
        <dbReference type="Pfam" id="PF00925"/>
    </source>
</evidence>
<keyword evidence="6" id="KW-0686">Riboflavin biosynthesis</keyword>
<comment type="cofactor">
    <cofactor evidence="1">
        <name>Zn(2+)</name>
        <dbReference type="ChEBI" id="CHEBI:29105"/>
    </cofactor>
</comment>
<feature type="domain" description="GTP cyclohydrolase II" evidence="13">
    <location>
        <begin position="323"/>
        <end position="439"/>
    </location>
</feature>
<dbReference type="SUPFAM" id="SSF55821">
    <property type="entry name" value="YrdC/RibB"/>
    <property type="match status" value="1"/>
</dbReference>
<dbReference type="InterPro" id="IPR000422">
    <property type="entry name" value="DHBP_synthase_RibB"/>
</dbReference>
<comment type="pathway">
    <text evidence="3">Cofactor biosynthesis; riboflavin biosynthesis; 2-hydroxy-3-oxobutyl phosphate from D-ribulose 5-phosphate: step 1/1.</text>
</comment>
<evidence type="ECO:0000256" key="6">
    <source>
        <dbReference type="ARBA" id="ARBA00022619"/>
    </source>
</evidence>
<dbReference type="GO" id="GO:0008686">
    <property type="term" value="F:3,4-dihydroxy-2-butanone-4-phosphate synthase activity"/>
    <property type="evidence" value="ECO:0007669"/>
    <property type="project" value="InterPro"/>
</dbReference>
<dbReference type="Pfam" id="PF00926">
    <property type="entry name" value="DHBP_synthase"/>
    <property type="match status" value="2"/>
</dbReference>
<comment type="similarity">
    <text evidence="5">In the C-terminal section; belongs to the GTP cyclohydrolase II family.</text>
</comment>
<evidence type="ECO:0000313" key="14">
    <source>
        <dbReference type="EMBL" id="KAK9163903.1"/>
    </source>
</evidence>
<evidence type="ECO:0000256" key="5">
    <source>
        <dbReference type="ARBA" id="ARBA00008976"/>
    </source>
</evidence>
<evidence type="ECO:0000256" key="9">
    <source>
        <dbReference type="ARBA" id="ARBA00022801"/>
    </source>
</evidence>
<keyword evidence="15" id="KW-1185">Reference proteome</keyword>
<proteinExistence type="inferred from homology"/>
<dbReference type="GO" id="GO:0046872">
    <property type="term" value="F:metal ion binding"/>
    <property type="evidence" value="ECO:0007669"/>
    <property type="project" value="UniProtKB-KW"/>
</dbReference>
<reference evidence="14 15" key="1">
    <citation type="submission" date="2024-01" db="EMBL/GenBank/DDBJ databases">
        <title>Genome assemblies of Stephania.</title>
        <authorList>
            <person name="Yang L."/>
        </authorList>
    </citation>
    <scope>NUCLEOTIDE SEQUENCE [LARGE SCALE GENOMIC DNA]</scope>
    <source>
        <strain evidence="14">YNDBR</strain>
        <tissue evidence="14">Leaf</tissue>
    </source>
</reference>
<dbReference type="PANTHER" id="PTHR21327:SF18">
    <property type="entry name" value="3,4-DIHYDROXY-2-BUTANONE 4-PHOSPHATE SYNTHASE"/>
    <property type="match status" value="1"/>
</dbReference>
<dbReference type="Gene3D" id="3.90.870.10">
    <property type="entry name" value="DHBP synthase"/>
    <property type="match status" value="2"/>
</dbReference>
<dbReference type="InterPro" id="IPR017945">
    <property type="entry name" value="DHBP_synth_RibB-like_a/b_dom"/>
</dbReference>
<dbReference type="CDD" id="cd00641">
    <property type="entry name" value="GTP_cyclohydro2"/>
    <property type="match status" value="1"/>
</dbReference>
<dbReference type="Pfam" id="PF00925">
    <property type="entry name" value="GTP_cyclohydro2"/>
    <property type="match status" value="1"/>
</dbReference>